<organism evidence="1 2">
    <name type="scientific">Dorcoceras hygrometricum</name>
    <dbReference type="NCBI Taxonomy" id="472368"/>
    <lineage>
        <taxon>Eukaryota</taxon>
        <taxon>Viridiplantae</taxon>
        <taxon>Streptophyta</taxon>
        <taxon>Embryophyta</taxon>
        <taxon>Tracheophyta</taxon>
        <taxon>Spermatophyta</taxon>
        <taxon>Magnoliopsida</taxon>
        <taxon>eudicotyledons</taxon>
        <taxon>Gunneridae</taxon>
        <taxon>Pentapetalae</taxon>
        <taxon>asterids</taxon>
        <taxon>lamiids</taxon>
        <taxon>Lamiales</taxon>
        <taxon>Gesneriaceae</taxon>
        <taxon>Didymocarpoideae</taxon>
        <taxon>Trichosporeae</taxon>
        <taxon>Loxocarpinae</taxon>
        <taxon>Dorcoceras</taxon>
    </lineage>
</organism>
<gene>
    <name evidence="1" type="ORF">F511_40790</name>
</gene>
<keyword evidence="2" id="KW-1185">Reference proteome</keyword>
<sequence length="114" mass="12493">MGNSSAYISAIVGSRSIESLTIKKTVLLTSFHLIVFNGNRSAYERQLDFQTKIAADILSLSTQVSDIADYIRSGDAKKGEIGSSSRRPPLFVWNAAPYPLRTTKVKVVQAMDVL</sequence>
<accession>A0A2Z7D2J8</accession>
<proteinExistence type="predicted"/>
<evidence type="ECO:0000313" key="2">
    <source>
        <dbReference type="Proteomes" id="UP000250235"/>
    </source>
</evidence>
<evidence type="ECO:0000313" key="1">
    <source>
        <dbReference type="EMBL" id="KZV53613.1"/>
    </source>
</evidence>
<dbReference type="Proteomes" id="UP000250235">
    <property type="component" value="Unassembled WGS sequence"/>
</dbReference>
<reference evidence="1 2" key="1">
    <citation type="journal article" date="2015" name="Proc. Natl. Acad. Sci. U.S.A.">
        <title>The resurrection genome of Boea hygrometrica: A blueprint for survival of dehydration.</title>
        <authorList>
            <person name="Xiao L."/>
            <person name="Yang G."/>
            <person name="Zhang L."/>
            <person name="Yang X."/>
            <person name="Zhao S."/>
            <person name="Ji Z."/>
            <person name="Zhou Q."/>
            <person name="Hu M."/>
            <person name="Wang Y."/>
            <person name="Chen M."/>
            <person name="Xu Y."/>
            <person name="Jin H."/>
            <person name="Xiao X."/>
            <person name="Hu G."/>
            <person name="Bao F."/>
            <person name="Hu Y."/>
            <person name="Wan P."/>
            <person name="Li L."/>
            <person name="Deng X."/>
            <person name="Kuang T."/>
            <person name="Xiang C."/>
            <person name="Zhu J.K."/>
            <person name="Oliver M.J."/>
            <person name="He Y."/>
        </authorList>
    </citation>
    <scope>NUCLEOTIDE SEQUENCE [LARGE SCALE GENOMIC DNA]</scope>
    <source>
        <strain evidence="2">cv. XS01</strain>
    </source>
</reference>
<dbReference type="AlphaFoldDB" id="A0A2Z7D2J8"/>
<dbReference type="EMBL" id="KQ990135">
    <property type="protein sequence ID" value="KZV53613.1"/>
    <property type="molecule type" value="Genomic_DNA"/>
</dbReference>
<name>A0A2Z7D2J8_9LAMI</name>
<protein>
    <submittedName>
        <fullName evidence="1">Uncharacterized protein</fullName>
    </submittedName>
</protein>